<dbReference type="CDD" id="cd03443">
    <property type="entry name" value="PaaI_thioesterase"/>
    <property type="match status" value="1"/>
</dbReference>
<dbReference type="RefSeq" id="WP_039689244.1">
    <property type="nucleotide sequence ID" value="NZ_CP009302.1"/>
</dbReference>
<accession>A0A0A8B482</accession>
<dbReference type="GO" id="GO:0047617">
    <property type="term" value="F:fatty acyl-CoA hydrolase activity"/>
    <property type="evidence" value="ECO:0007669"/>
    <property type="project" value="InterPro"/>
</dbReference>
<dbReference type="KEGG" id="cbac:JI75_05140"/>
<dbReference type="EMBL" id="CP009302">
    <property type="protein sequence ID" value="AJC12144.1"/>
    <property type="molecule type" value="Genomic_DNA"/>
</dbReference>
<sequence length="165" mass="17707">MAGKLNPAWVSGALELINDSPYLRALGIEVTELGEGYARGSLSVERVHLNAFGGMHGGMFASLIDNITYWAMYASLPEGMGATTLDVHGDYLRSCTVGDRVSYEGRVVKMGGTIILCECDVVDGRGRILAHGTSKILASKTIQPPEAMYANLRPGYVLPPKFLDA</sequence>
<evidence type="ECO:0000259" key="3">
    <source>
        <dbReference type="Pfam" id="PF03061"/>
    </source>
</evidence>
<dbReference type="Gene3D" id="3.10.129.10">
    <property type="entry name" value="Hotdog Thioesterase"/>
    <property type="match status" value="1"/>
</dbReference>
<keyword evidence="2" id="KW-0378">Hydrolase</keyword>
<reference evidence="4 5" key="2">
    <citation type="journal article" date="2015" name="Genome Announc.">
        <title>Complete Genome Sequence of Coriobacteriaceae Strain 68-1-3, a Novel Mucus-Degrading Isolate from the Swine Intestinal Tract.</title>
        <authorList>
            <person name="Looft T."/>
            <person name="Bayles D.O."/>
            <person name="Alt D.P."/>
            <person name="Stanton T.B."/>
        </authorList>
    </citation>
    <scope>NUCLEOTIDE SEQUENCE [LARGE SCALE GENOMIC DNA]</scope>
    <source>
        <strain evidence="4 5">68-1-3</strain>
    </source>
</reference>
<evidence type="ECO:0000313" key="5">
    <source>
        <dbReference type="Proteomes" id="UP000031121"/>
    </source>
</evidence>
<dbReference type="InterPro" id="IPR029069">
    <property type="entry name" value="HotDog_dom_sf"/>
</dbReference>
<feature type="domain" description="Thioesterase" evidence="3">
    <location>
        <begin position="52"/>
        <end position="128"/>
    </location>
</feature>
<evidence type="ECO:0000256" key="1">
    <source>
        <dbReference type="ARBA" id="ARBA00008324"/>
    </source>
</evidence>
<keyword evidence="5" id="KW-1185">Reference proteome</keyword>
<dbReference type="Pfam" id="PF03061">
    <property type="entry name" value="4HBT"/>
    <property type="match status" value="1"/>
</dbReference>
<protein>
    <recommendedName>
        <fullName evidence="3">Thioesterase domain-containing protein</fullName>
    </recommendedName>
</protein>
<dbReference type="SUPFAM" id="SSF54637">
    <property type="entry name" value="Thioesterase/thiol ester dehydrase-isomerase"/>
    <property type="match status" value="1"/>
</dbReference>
<organism evidence="4 5">
    <name type="scientific">Berryella intestinalis</name>
    <dbReference type="NCBI Taxonomy" id="1531429"/>
    <lineage>
        <taxon>Bacteria</taxon>
        <taxon>Bacillati</taxon>
        <taxon>Actinomycetota</taxon>
        <taxon>Coriobacteriia</taxon>
        <taxon>Eggerthellales</taxon>
        <taxon>Eggerthellaceae</taxon>
        <taxon>Berryella</taxon>
    </lineage>
</organism>
<dbReference type="HOGENOM" id="CLU_089876_3_3_11"/>
<dbReference type="Proteomes" id="UP000031121">
    <property type="component" value="Chromosome"/>
</dbReference>
<dbReference type="NCBIfam" id="TIGR00369">
    <property type="entry name" value="unchar_dom_1"/>
    <property type="match status" value="1"/>
</dbReference>
<dbReference type="PANTHER" id="PTHR21660">
    <property type="entry name" value="THIOESTERASE SUPERFAMILY MEMBER-RELATED"/>
    <property type="match status" value="1"/>
</dbReference>
<comment type="similarity">
    <text evidence="1">Belongs to the thioesterase PaaI family.</text>
</comment>
<evidence type="ECO:0000313" key="4">
    <source>
        <dbReference type="EMBL" id="AJC12144.1"/>
    </source>
</evidence>
<dbReference type="STRING" id="1531429.JI75_05140"/>
<dbReference type="PANTHER" id="PTHR21660:SF1">
    <property type="entry name" value="ACYL-COENZYME A THIOESTERASE 13"/>
    <property type="match status" value="1"/>
</dbReference>
<name>A0A0A8B482_9ACTN</name>
<proteinExistence type="inferred from homology"/>
<dbReference type="AlphaFoldDB" id="A0A0A8B482"/>
<dbReference type="InterPro" id="IPR039298">
    <property type="entry name" value="ACOT13"/>
</dbReference>
<dbReference type="InterPro" id="IPR003736">
    <property type="entry name" value="PAAI_dom"/>
</dbReference>
<dbReference type="OrthoDB" id="9813282at2"/>
<reference evidence="5" key="1">
    <citation type="submission" date="2014-08" db="EMBL/GenBank/DDBJ databases">
        <title>Coriobacteriaceae sp. complete genome.</title>
        <authorList>
            <person name="Looft T."/>
            <person name="Bayles D.O."/>
            <person name="Stanton T.B."/>
        </authorList>
    </citation>
    <scope>NUCLEOTIDE SEQUENCE [LARGE SCALE GENOMIC DNA]</scope>
    <source>
        <strain evidence="5">68-1-3</strain>
    </source>
</reference>
<gene>
    <name evidence="4" type="ORF">JI75_05140</name>
</gene>
<dbReference type="InterPro" id="IPR006683">
    <property type="entry name" value="Thioestr_dom"/>
</dbReference>
<evidence type="ECO:0000256" key="2">
    <source>
        <dbReference type="ARBA" id="ARBA00022801"/>
    </source>
</evidence>